<keyword evidence="1" id="KW-0808">Transferase</keyword>
<feature type="region of interest" description="Disordered" evidence="3">
    <location>
        <begin position="242"/>
        <end position="265"/>
    </location>
</feature>
<dbReference type="SMART" id="SM00563">
    <property type="entry name" value="PlsC"/>
    <property type="match status" value="1"/>
</dbReference>
<keyword evidence="7" id="KW-1185">Reference proteome</keyword>
<gene>
    <name evidence="6" type="ORF">ACFPJ4_13235</name>
</gene>
<accession>A0ABW0NRM6</accession>
<protein>
    <submittedName>
        <fullName evidence="6">Lysophospholipid acyltransferase family protein</fullName>
    </submittedName>
</protein>
<feature type="compositionally biased region" description="Basic and acidic residues" evidence="3">
    <location>
        <begin position="242"/>
        <end position="257"/>
    </location>
</feature>
<keyword evidence="4" id="KW-0812">Transmembrane</keyword>
<feature type="region of interest" description="Disordered" evidence="3">
    <location>
        <begin position="1"/>
        <end position="23"/>
    </location>
</feature>
<evidence type="ECO:0000256" key="3">
    <source>
        <dbReference type="SAM" id="MobiDB-lite"/>
    </source>
</evidence>
<keyword evidence="4" id="KW-1133">Transmembrane helix</keyword>
<dbReference type="PANTHER" id="PTHR10434">
    <property type="entry name" value="1-ACYL-SN-GLYCEROL-3-PHOSPHATE ACYLTRANSFERASE"/>
    <property type="match status" value="1"/>
</dbReference>
<keyword evidence="2 6" id="KW-0012">Acyltransferase</keyword>
<sequence length="265" mass="29310">MSARKPSSADSTPLQAHPPKRGRRSEKTAVWRLFGAIVIPFLLLVGRYRWQNAERIPKTGAFILAANHVTNFDPLVTAYTLWHHGRVPRYLAKAGLFRLPIVGWAFRVTGQVPVARAVRGQSSTLEAAGRITDEGLALVIYPEGTLTRDPELWPMRGKSGAVRIALEHDVPIIPAAHWGDQKIMGRYSSKISLFPRKPVDILIGEPMDLSPWKGKPLTGEVLSSATAALMAEITRLVEQLRGEKAPAERWDPSEHGQSEFGTMES</sequence>
<keyword evidence="4" id="KW-0472">Membrane</keyword>
<dbReference type="GO" id="GO:0016746">
    <property type="term" value="F:acyltransferase activity"/>
    <property type="evidence" value="ECO:0007669"/>
    <property type="project" value="UniProtKB-KW"/>
</dbReference>
<feature type="transmembrane region" description="Helical" evidence="4">
    <location>
        <begin position="29"/>
        <end position="50"/>
    </location>
</feature>
<evidence type="ECO:0000256" key="2">
    <source>
        <dbReference type="ARBA" id="ARBA00023315"/>
    </source>
</evidence>
<evidence type="ECO:0000313" key="6">
    <source>
        <dbReference type="EMBL" id="MFC5503206.1"/>
    </source>
</evidence>
<name>A0ABW0NRM6_9MICO</name>
<evidence type="ECO:0000259" key="5">
    <source>
        <dbReference type="SMART" id="SM00563"/>
    </source>
</evidence>
<dbReference type="EMBL" id="JBHSMG010000004">
    <property type="protein sequence ID" value="MFC5503206.1"/>
    <property type="molecule type" value="Genomic_DNA"/>
</dbReference>
<comment type="caution">
    <text evidence="6">The sequence shown here is derived from an EMBL/GenBank/DDBJ whole genome shotgun (WGS) entry which is preliminary data.</text>
</comment>
<evidence type="ECO:0000256" key="4">
    <source>
        <dbReference type="SAM" id="Phobius"/>
    </source>
</evidence>
<dbReference type="Proteomes" id="UP001596039">
    <property type="component" value="Unassembled WGS sequence"/>
</dbReference>
<evidence type="ECO:0000256" key="1">
    <source>
        <dbReference type="ARBA" id="ARBA00022679"/>
    </source>
</evidence>
<dbReference type="Pfam" id="PF01553">
    <property type="entry name" value="Acyltransferase"/>
    <property type="match status" value="1"/>
</dbReference>
<reference evidence="7" key="1">
    <citation type="journal article" date="2019" name="Int. J. Syst. Evol. Microbiol.">
        <title>The Global Catalogue of Microorganisms (GCM) 10K type strain sequencing project: providing services to taxonomists for standard genome sequencing and annotation.</title>
        <authorList>
            <consortium name="The Broad Institute Genomics Platform"/>
            <consortium name="The Broad Institute Genome Sequencing Center for Infectious Disease"/>
            <person name="Wu L."/>
            <person name="Ma J."/>
        </authorList>
    </citation>
    <scope>NUCLEOTIDE SEQUENCE [LARGE SCALE GENOMIC DNA]</scope>
    <source>
        <strain evidence="7">CGMCC 4.6997</strain>
    </source>
</reference>
<feature type="domain" description="Phospholipid/glycerol acyltransferase" evidence="5">
    <location>
        <begin position="62"/>
        <end position="180"/>
    </location>
</feature>
<dbReference type="RefSeq" id="WP_386740923.1">
    <property type="nucleotide sequence ID" value="NZ_JBHSMG010000004.1"/>
</dbReference>
<evidence type="ECO:0000313" key="7">
    <source>
        <dbReference type="Proteomes" id="UP001596039"/>
    </source>
</evidence>
<dbReference type="InterPro" id="IPR002123">
    <property type="entry name" value="Plipid/glycerol_acylTrfase"/>
</dbReference>
<organism evidence="6 7">
    <name type="scientific">Lysinimonas soli</name>
    <dbReference type="NCBI Taxonomy" id="1074233"/>
    <lineage>
        <taxon>Bacteria</taxon>
        <taxon>Bacillati</taxon>
        <taxon>Actinomycetota</taxon>
        <taxon>Actinomycetes</taxon>
        <taxon>Micrococcales</taxon>
        <taxon>Microbacteriaceae</taxon>
        <taxon>Lysinimonas</taxon>
    </lineage>
</organism>
<proteinExistence type="predicted"/>
<dbReference type="SUPFAM" id="SSF69593">
    <property type="entry name" value="Glycerol-3-phosphate (1)-acyltransferase"/>
    <property type="match status" value="1"/>
</dbReference>
<dbReference type="CDD" id="cd07989">
    <property type="entry name" value="LPLAT_AGPAT-like"/>
    <property type="match status" value="1"/>
</dbReference>
<dbReference type="PANTHER" id="PTHR10434:SF55">
    <property type="entry name" value="POSSIBLE ACYLTRANSFERASE"/>
    <property type="match status" value="1"/>
</dbReference>